<keyword evidence="5" id="KW-1185">Reference proteome</keyword>
<dbReference type="EC" id="2.7.7.49" evidence="1"/>
<reference evidence="4 5" key="1">
    <citation type="submission" date="2022-01" db="EMBL/GenBank/DDBJ databases">
        <title>A chromosomal length assembly of Cordylochernes scorpioides.</title>
        <authorList>
            <person name="Zeh D."/>
            <person name="Zeh J."/>
        </authorList>
    </citation>
    <scope>NUCLEOTIDE SEQUENCE [LARGE SCALE GENOMIC DNA]</scope>
    <source>
        <strain evidence="4">IN4F17</strain>
        <tissue evidence="4">Whole Body</tissue>
    </source>
</reference>
<protein>
    <recommendedName>
        <fullName evidence="1">RNA-directed DNA polymerase</fullName>
        <ecNumber evidence="1">2.7.7.49</ecNumber>
    </recommendedName>
</protein>
<evidence type="ECO:0000256" key="1">
    <source>
        <dbReference type="ARBA" id="ARBA00012493"/>
    </source>
</evidence>
<dbReference type="PANTHER" id="PTHR37984">
    <property type="entry name" value="PROTEIN CBG26694"/>
    <property type="match status" value="1"/>
</dbReference>
<evidence type="ECO:0000313" key="4">
    <source>
        <dbReference type="EMBL" id="UYV68321.1"/>
    </source>
</evidence>
<evidence type="ECO:0000259" key="3">
    <source>
        <dbReference type="PROSITE" id="PS50994"/>
    </source>
</evidence>
<dbReference type="InterPro" id="IPR050951">
    <property type="entry name" value="Retrovirus_Pol_polyprotein"/>
</dbReference>
<dbReference type="Pfam" id="PF17921">
    <property type="entry name" value="Integrase_H2C2"/>
    <property type="match status" value="1"/>
</dbReference>
<dbReference type="Gene3D" id="3.30.420.10">
    <property type="entry name" value="Ribonuclease H-like superfamily/Ribonuclease H"/>
    <property type="match status" value="1"/>
</dbReference>
<dbReference type="Gene3D" id="1.10.340.70">
    <property type="match status" value="1"/>
</dbReference>
<accession>A0ABY6KHK9</accession>
<feature type="compositionally biased region" description="Polar residues" evidence="2">
    <location>
        <begin position="425"/>
        <end position="434"/>
    </location>
</feature>
<dbReference type="InterPro" id="IPR041588">
    <property type="entry name" value="Integrase_H2C2"/>
</dbReference>
<feature type="domain" description="Integrase catalytic" evidence="3">
    <location>
        <begin position="164"/>
        <end position="315"/>
    </location>
</feature>
<name>A0ABY6KHK9_9ARAC</name>
<feature type="compositionally biased region" description="Polar residues" evidence="2">
    <location>
        <begin position="457"/>
        <end position="467"/>
    </location>
</feature>
<evidence type="ECO:0000313" key="5">
    <source>
        <dbReference type="Proteomes" id="UP001235939"/>
    </source>
</evidence>
<dbReference type="Pfam" id="PF00665">
    <property type="entry name" value="rve"/>
    <property type="match status" value="1"/>
</dbReference>
<dbReference type="InterPro" id="IPR001584">
    <property type="entry name" value="Integrase_cat-core"/>
</dbReference>
<organism evidence="4 5">
    <name type="scientific">Cordylochernes scorpioides</name>
    <dbReference type="NCBI Taxonomy" id="51811"/>
    <lineage>
        <taxon>Eukaryota</taxon>
        <taxon>Metazoa</taxon>
        <taxon>Ecdysozoa</taxon>
        <taxon>Arthropoda</taxon>
        <taxon>Chelicerata</taxon>
        <taxon>Arachnida</taxon>
        <taxon>Pseudoscorpiones</taxon>
        <taxon>Cheliferoidea</taxon>
        <taxon>Chernetidae</taxon>
        <taxon>Cordylochernes</taxon>
    </lineage>
</organism>
<evidence type="ECO:0000256" key="2">
    <source>
        <dbReference type="SAM" id="MobiDB-lite"/>
    </source>
</evidence>
<gene>
    <name evidence="4" type="ORF">LAZ67_5003860</name>
</gene>
<dbReference type="InterPro" id="IPR036397">
    <property type="entry name" value="RNaseH_sf"/>
</dbReference>
<dbReference type="SUPFAM" id="SSF53098">
    <property type="entry name" value="Ribonuclease H-like"/>
    <property type="match status" value="1"/>
</dbReference>
<dbReference type="PANTHER" id="PTHR37984:SF5">
    <property type="entry name" value="PROTEIN NYNRIN-LIKE"/>
    <property type="match status" value="1"/>
</dbReference>
<dbReference type="EMBL" id="CP092867">
    <property type="protein sequence ID" value="UYV68321.1"/>
    <property type="molecule type" value="Genomic_DNA"/>
</dbReference>
<dbReference type="Proteomes" id="UP001235939">
    <property type="component" value="Chromosome 05"/>
</dbReference>
<dbReference type="InterPro" id="IPR012337">
    <property type="entry name" value="RNaseH-like_sf"/>
</dbReference>
<feature type="region of interest" description="Disordered" evidence="2">
    <location>
        <begin position="386"/>
        <end position="467"/>
    </location>
</feature>
<sequence length="467" mass="53748">MTSARLLRYASFLAGFDYVVSFKKGTKNQIADCLSRAPTAQGYVTTDMIINEDVHRICSSTVFEISTKTLTVEEIVKEKDKDKELSKLKRDIKSNSIESDYTLNGEIFSKSLQLELLKYLHSTHLGIVKMKQLARRYCTWKNIDKDIENLVKSCKDCLSTQNNPPKAPERIHLDYAGPFQGYYYLVLIDAKSRWAEIKAISEPPTSLNTIKLFNDIFSTHRYPFVMVYDNASIFTGDTFSNYCLENGIRQNFIAPGHPATNGLAERNVQTLKNKLKSIINENVPIHQKIQKILLRYRATPLASGKSPSEMYLIRKKGPNSKFNRVGERVQARVFISNKPFWKNGTIKQKLGNLNYIIELDEGKSLKRHINQLQKVEIKKKQVTFDESTIHHQSKPSQSSPDFDPIQYTVSQPEPNQQEHHDLDQTSDQEPTSMPDTPLRRSQRPRRPPRHLEDYVYTTRNIKTGNYP</sequence>
<dbReference type="PROSITE" id="PS50994">
    <property type="entry name" value="INTEGRASE"/>
    <property type="match status" value="1"/>
</dbReference>
<proteinExistence type="predicted"/>